<name>A0A439CW11_9PEZI</name>
<keyword evidence="1" id="KW-0812">Transmembrane</keyword>
<dbReference type="SUPFAM" id="SSF48403">
    <property type="entry name" value="Ankyrin repeat"/>
    <property type="match status" value="1"/>
</dbReference>
<evidence type="ECO:0000256" key="1">
    <source>
        <dbReference type="SAM" id="Phobius"/>
    </source>
</evidence>
<proteinExistence type="predicted"/>
<comment type="caution">
    <text evidence="2">The sequence shown here is derived from an EMBL/GenBank/DDBJ whole genome shotgun (WGS) entry which is preliminary data.</text>
</comment>
<sequence length="710" mass="80429">MLPPYQVDKDPFHRDHPVRRYADVTWEGIPPTPKIADSIELRDDTEAHNLLEDETAILSKLNGLTQHSSEEDIALYIQKCHSLNLIVDVNRMARLAICRNAVAVVRFLIDDGIADLDCRDTYGKTAIFYALWDYPDEQMFQYFASKIPRGSKRLNHRDCYVRTALHYAMALERLRASDFLLALEPDAEIVDEVTGRLAGAWYLQSLLGARRLISMTPKFDVQSLLVRPQHERVRLHPITKLQDDYPLVSLPPDGRGYTRFWVHLPWANGVLFFFALRRYGRDLGYHIRSTDWLPSLFRQPAKIPANPNLPYTDPTYESGYGSTSEITGERLRALIIMSKFVSKPVPSPGIHTGLLIAQQISEFGNPQTNGIFGNPQAHAKFPSPLDIFEASAAQVLTEVDVYMDLNTPSRPDMNKEHDFMFRIADIREELAMINEVLSQQLEVLQKFIEDFELYNPDSHSFLDREFVLKGGKQNRVAIAEYKVDTEAMEQWETVKRSRGTIEKYQKRVRKIDGDAERVEKRIQDQLNLKRTHASIEDARASLTLGTHGLILSTAVIGFTVVTIIFAPLAFVTALFALPIDTLLSNQFPFKRADNAEAEDSAQTTNAYATSYVARWFIVAEFVSLGVTILLVILGVWLLRASKSFSALQENHMRNKLNRDDTNGSQVGKAAITASGANVGVPTLGQERTSIRKRVGEFLPHHKEQITPSYV</sequence>
<feature type="transmembrane region" description="Helical" evidence="1">
    <location>
        <begin position="615"/>
        <end position="638"/>
    </location>
</feature>
<keyword evidence="3" id="KW-1185">Reference proteome</keyword>
<dbReference type="Proteomes" id="UP000286045">
    <property type="component" value="Unassembled WGS sequence"/>
</dbReference>
<dbReference type="InterPro" id="IPR036770">
    <property type="entry name" value="Ankyrin_rpt-contain_sf"/>
</dbReference>
<dbReference type="STRING" id="363999.A0A439CW11"/>
<reference evidence="2 3" key="1">
    <citation type="submission" date="2018-12" db="EMBL/GenBank/DDBJ databases">
        <title>Draft genome sequence of Xylaria grammica IHI A82.</title>
        <authorList>
            <person name="Buettner E."/>
            <person name="Kellner H."/>
        </authorList>
    </citation>
    <scope>NUCLEOTIDE SEQUENCE [LARGE SCALE GENOMIC DNA]</scope>
    <source>
        <strain evidence="2 3">IHI A82</strain>
    </source>
</reference>
<dbReference type="Gene3D" id="1.25.40.20">
    <property type="entry name" value="Ankyrin repeat-containing domain"/>
    <property type="match status" value="1"/>
</dbReference>
<keyword evidence="1" id="KW-0472">Membrane</keyword>
<dbReference type="AlphaFoldDB" id="A0A439CW11"/>
<dbReference type="EMBL" id="RYZI01000340">
    <property type="protein sequence ID" value="RWA06394.1"/>
    <property type="molecule type" value="Genomic_DNA"/>
</dbReference>
<evidence type="ECO:0000313" key="3">
    <source>
        <dbReference type="Proteomes" id="UP000286045"/>
    </source>
</evidence>
<gene>
    <name evidence="2" type="ORF">EKO27_g8703</name>
</gene>
<feature type="transmembrane region" description="Helical" evidence="1">
    <location>
        <begin position="549"/>
        <end position="577"/>
    </location>
</feature>
<accession>A0A439CW11</accession>
<organism evidence="2 3">
    <name type="scientific">Xylaria grammica</name>
    <dbReference type="NCBI Taxonomy" id="363999"/>
    <lineage>
        <taxon>Eukaryota</taxon>
        <taxon>Fungi</taxon>
        <taxon>Dikarya</taxon>
        <taxon>Ascomycota</taxon>
        <taxon>Pezizomycotina</taxon>
        <taxon>Sordariomycetes</taxon>
        <taxon>Xylariomycetidae</taxon>
        <taxon>Xylariales</taxon>
        <taxon>Xylariaceae</taxon>
        <taxon>Xylaria</taxon>
    </lineage>
</organism>
<evidence type="ECO:0000313" key="2">
    <source>
        <dbReference type="EMBL" id="RWA06394.1"/>
    </source>
</evidence>
<protein>
    <submittedName>
        <fullName evidence="2">Uncharacterized protein</fullName>
    </submittedName>
</protein>
<keyword evidence="1" id="KW-1133">Transmembrane helix</keyword>